<comment type="caution">
    <text evidence="2">The sequence shown here is derived from an EMBL/GenBank/DDBJ whole genome shotgun (WGS) entry which is preliminary data.</text>
</comment>
<feature type="compositionally biased region" description="Basic and acidic residues" evidence="1">
    <location>
        <begin position="62"/>
        <end position="82"/>
    </location>
</feature>
<feature type="compositionally biased region" description="Polar residues" evidence="1">
    <location>
        <begin position="83"/>
        <end position="108"/>
    </location>
</feature>
<proteinExistence type="predicted"/>
<organism evidence="2">
    <name type="scientific">Brassica cretica</name>
    <name type="common">Mustard</name>
    <dbReference type="NCBI Taxonomy" id="69181"/>
    <lineage>
        <taxon>Eukaryota</taxon>
        <taxon>Viridiplantae</taxon>
        <taxon>Streptophyta</taxon>
        <taxon>Embryophyta</taxon>
        <taxon>Tracheophyta</taxon>
        <taxon>Spermatophyta</taxon>
        <taxon>Magnoliopsida</taxon>
        <taxon>eudicotyledons</taxon>
        <taxon>Gunneridae</taxon>
        <taxon>Pentapetalae</taxon>
        <taxon>rosids</taxon>
        <taxon>malvids</taxon>
        <taxon>Brassicales</taxon>
        <taxon>Brassicaceae</taxon>
        <taxon>Brassiceae</taxon>
        <taxon>Brassica</taxon>
    </lineage>
</organism>
<protein>
    <submittedName>
        <fullName evidence="2">Uncharacterized protein</fullName>
    </submittedName>
</protein>
<gene>
    <name evidence="2" type="ORF">F2Q70_00038835</name>
</gene>
<name>A0A8S9K680_BRACR</name>
<evidence type="ECO:0000256" key="1">
    <source>
        <dbReference type="SAM" id="MobiDB-lite"/>
    </source>
</evidence>
<feature type="region of interest" description="Disordered" evidence="1">
    <location>
        <begin position="42"/>
        <end position="150"/>
    </location>
</feature>
<feature type="compositionally biased region" description="Basic residues" evidence="1">
    <location>
        <begin position="127"/>
        <end position="141"/>
    </location>
</feature>
<evidence type="ECO:0000313" key="2">
    <source>
        <dbReference type="EMBL" id="KAF2589612.1"/>
    </source>
</evidence>
<dbReference type="AlphaFoldDB" id="A0A8S9K680"/>
<dbReference type="EMBL" id="QGKY02000190">
    <property type="protein sequence ID" value="KAF2589612.1"/>
    <property type="molecule type" value="Genomic_DNA"/>
</dbReference>
<sequence length="173" mass="20183">MVATLILEQDENGYLHDQEGHLHNAVEDDFWQVVKEEKLQEGDFDVESSMSFGGSQWCRPTPIDENRSMEWDEQRSTLDVQHRSTSQLHHARQNPSQPSETSTYNISEQSEDAPEPMQVDQATVGRTLRKRKEKVPKHLKRGTNDKEMKSFRKRILRIPLDKPFEEAYFTGKL</sequence>
<reference evidence="2" key="1">
    <citation type="submission" date="2019-12" db="EMBL/GenBank/DDBJ databases">
        <title>Genome sequencing and annotation of Brassica cretica.</title>
        <authorList>
            <person name="Studholme D.J."/>
            <person name="Sarris P.F."/>
        </authorList>
    </citation>
    <scope>NUCLEOTIDE SEQUENCE</scope>
    <source>
        <strain evidence="2">PFS-102/07</strain>
        <tissue evidence="2">Leaf</tissue>
    </source>
</reference>
<accession>A0A8S9K680</accession>